<sequence length="537" mass="61058">MYSSTSLFESITSQDQVHIILSDHPFHLSSHEQYYFQLLKFKINTRPKRPFSLHFKEYGLIHNEHSLLFQHGHQPRHSSSSTWSHKNSSHPISLPPIRIIYHKYSDARRNETNNSSTIGTNTSGSKGHSQHNHSILKSFNSTTTTRKEQTFKLHQPTNIAISHQHECIIVSCSCNVIFFDLYSKLLLQESPLCPFNIKCLCVEMLFHSLSNASHNQHYGDALIVSCEDQCIYKFELSKLKPNTKNGGVWSSNRREYGSSLIHISKPIWKTGIPFYSDGLTLAPLQSFSDPVGLSLCYPHLNGHPQTFTRDNPLSNEISGISCRTLLYVCDFGKDCLKVLDTSNGKVIQVIDELVIASQSCPLRSGPSSISSTHHTQRLFQTPIFNPKCVQLLQNGHLLLFQHDGDEARVGIFRQDHSTLHLVKLLSSETCAEELYFHGQNALLVDQVSGNLLVCEMFPHRIRVYDPKNYSQLKCYDFERTIKDPKKMMLRNDLHSIEGGWGNASGKPPRVPTGMCLNEWTGELFVLDRRSAQVHIFV</sequence>
<protein>
    <submittedName>
        <fullName evidence="2">Uncharacterized protein</fullName>
    </submittedName>
</protein>
<dbReference type="RefSeq" id="XP_044547826.1">
    <property type="nucleotide sequence ID" value="XM_044695089.1"/>
</dbReference>
<feature type="region of interest" description="Disordered" evidence="1">
    <location>
        <begin position="110"/>
        <end position="133"/>
    </location>
</feature>
<dbReference type="AlphaFoldDB" id="A0AA88GPS1"/>
<organism evidence="2 3">
    <name type="scientific">Naegleria lovaniensis</name>
    <name type="common">Amoeba</name>
    <dbReference type="NCBI Taxonomy" id="51637"/>
    <lineage>
        <taxon>Eukaryota</taxon>
        <taxon>Discoba</taxon>
        <taxon>Heterolobosea</taxon>
        <taxon>Tetramitia</taxon>
        <taxon>Eutetramitia</taxon>
        <taxon>Vahlkampfiidae</taxon>
        <taxon>Naegleria</taxon>
    </lineage>
</organism>
<gene>
    <name evidence="2" type="ORF">C9374_005349</name>
</gene>
<name>A0AA88GPS1_NAELO</name>
<evidence type="ECO:0000313" key="2">
    <source>
        <dbReference type="EMBL" id="KAG2382147.1"/>
    </source>
</evidence>
<accession>A0AA88GPS1</accession>
<dbReference type="SUPFAM" id="SSF82171">
    <property type="entry name" value="DPP6 N-terminal domain-like"/>
    <property type="match status" value="1"/>
</dbReference>
<comment type="caution">
    <text evidence="2">The sequence shown here is derived from an EMBL/GenBank/DDBJ whole genome shotgun (WGS) entry which is preliminary data.</text>
</comment>
<dbReference type="SUPFAM" id="SSF63825">
    <property type="entry name" value="YWTD domain"/>
    <property type="match status" value="1"/>
</dbReference>
<reference evidence="2 3" key="1">
    <citation type="journal article" date="2018" name="BMC Genomics">
        <title>The genome of Naegleria lovaniensis, the basis for a comparative approach to unravel pathogenicity factors of the human pathogenic amoeba N. fowleri.</title>
        <authorList>
            <person name="Liechti N."/>
            <person name="Schurch N."/>
            <person name="Bruggmann R."/>
            <person name="Wittwer M."/>
        </authorList>
    </citation>
    <scope>NUCLEOTIDE SEQUENCE [LARGE SCALE GENOMIC DNA]</scope>
    <source>
        <strain evidence="2 3">ATCC 30569</strain>
    </source>
</reference>
<dbReference type="EMBL" id="PYSW02000024">
    <property type="protein sequence ID" value="KAG2382147.1"/>
    <property type="molecule type" value="Genomic_DNA"/>
</dbReference>
<keyword evidence="3" id="KW-1185">Reference proteome</keyword>
<feature type="compositionally biased region" description="Low complexity" evidence="1">
    <location>
        <begin position="112"/>
        <end position="125"/>
    </location>
</feature>
<evidence type="ECO:0000313" key="3">
    <source>
        <dbReference type="Proteomes" id="UP000816034"/>
    </source>
</evidence>
<dbReference type="GeneID" id="68097804"/>
<evidence type="ECO:0000256" key="1">
    <source>
        <dbReference type="SAM" id="MobiDB-lite"/>
    </source>
</evidence>
<dbReference type="Proteomes" id="UP000816034">
    <property type="component" value="Unassembled WGS sequence"/>
</dbReference>
<proteinExistence type="predicted"/>